<feature type="region of interest" description="Disordered" evidence="5">
    <location>
        <begin position="1"/>
        <end position="24"/>
    </location>
</feature>
<dbReference type="GO" id="GO:0045892">
    <property type="term" value="P:negative regulation of DNA-templated transcription"/>
    <property type="evidence" value="ECO:0007669"/>
    <property type="project" value="InterPro"/>
</dbReference>
<organism evidence="7 9">
    <name type="scientific">Neomicrococcus aestuarii</name>
    <dbReference type="NCBI Taxonomy" id="556325"/>
    <lineage>
        <taxon>Bacteria</taxon>
        <taxon>Bacillati</taxon>
        <taxon>Actinomycetota</taxon>
        <taxon>Actinomycetes</taxon>
        <taxon>Micrococcales</taxon>
        <taxon>Micrococcaceae</taxon>
        <taxon>Neomicrococcus</taxon>
    </lineage>
</organism>
<dbReference type="Proteomes" id="UP000183530">
    <property type="component" value="Chromosome"/>
</dbReference>
<keyword evidence="2 4" id="KW-0238">DNA-binding</keyword>
<name>A0A1L2ZN08_9MICC</name>
<evidence type="ECO:0000256" key="3">
    <source>
        <dbReference type="ARBA" id="ARBA00023163"/>
    </source>
</evidence>
<dbReference type="SUPFAM" id="SSF48498">
    <property type="entry name" value="Tetracyclin repressor-like, C-terminal domain"/>
    <property type="match status" value="1"/>
</dbReference>
<dbReference type="Pfam" id="PF00440">
    <property type="entry name" value="TetR_N"/>
    <property type="match status" value="1"/>
</dbReference>
<proteinExistence type="predicted"/>
<dbReference type="OrthoDB" id="329481at2"/>
<dbReference type="PANTHER" id="PTHR30055:SF151">
    <property type="entry name" value="TRANSCRIPTIONAL REGULATORY PROTEIN"/>
    <property type="match status" value="1"/>
</dbReference>
<reference evidence="8 10" key="2">
    <citation type="submission" date="2020-08" db="EMBL/GenBank/DDBJ databases">
        <title>Sequencing the genomes of 1000 actinobacteria strains.</title>
        <authorList>
            <person name="Klenk H.-P."/>
        </authorList>
    </citation>
    <scope>NUCLEOTIDE SEQUENCE [LARGE SCALE GENOMIC DNA]</scope>
    <source>
        <strain evidence="8 10">DSM 105783</strain>
    </source>
</reference>
<dbReference type="AlphaFoldDB" id="A0A1L2ZN08"/>
<gene>
    <name evidence="7" type="ORF">BHE16_05615</name>
    <name evidence="8" type="ORF">HD598_000958</name>
</gene>
<dbReference type="InterPro" id="IPR009057">
    <property type="entry name" value="Homeodomain-like_sf"/>
</dbReference>
<reference evidence="7 9" key="1">
    <citation type="submission" date="2016-11" db="EMBL/GenBank/DDBJ databases">
        <title>Genome sequencing of Zhihengliuella aestuarii B18 antagonistic to Plasmodiophora brassicae.</title>
        <authorList>
            <person name="Luo Y."/>
        </authorList>
    </citation>
    <scope>NUCLEOTIDE SEQUENCE [LARGE SCALE GENOMIC DNA]</scope>
    <source>
        <strain evidence="7 9">B18</strain>
    </source>
</reference>
<dbReference type="GO" id="GO:0000976">
    <property type="term" value="F:transcription cis-regulatory region binding"/>
    <property type="evidence" value="ECO:0007669"/>
    <property type="project" value="TreeGrafter"/>
</dbReference>
<keyword evidence="1" id="KW-0805">Transcription regulation</keyword>
<dbReference type="GO" id="GO:0003700">
    <property type="term" value="F:DNA-binding transcription factor activity"/>
    <property type="evidence" value="ECO:0007669"/>
    <property type="project" value="TreeGrafter"/>
</dbReference>
<dbReference type="InterPro" id="IPR001647">
    <property type="entry name" value="HTH_TetR"/>
</dbReference>
<evidence type="ECO:0000313" key="10">
    <source>
        <dbReference type="Proteomes" id="UP000580797"/>
    </source>
</evidence>
<evidence type="ECO:0000313" key="8">
    <source>
        <dbReference type="EMBL" id="MBB5512271.1"/>
    </source>
</evidence>
<dbReference type="InterPro" id="IPR004111">
    <property type="entry name" value="Repressor_TetR_C"/>
</dbReference>
<dbReference type="InterPro" id="IPR036271">
    <property type="entry name" value="Tet_transcr_reg_TetR-rel_C_sf"/>
</dbReference>
<sequence>MNKPPSEAVRTAAEGQDFETTDLASRRKSSRGRLDLGLILRTGAELIEDESIHQLSMRNLAARLGVQAMSLYRYVPSRDVLIDGIVELVLEDLESNPEVHKEATEGWESFVRRLSHGFRKVAQEHPQVFPVIATRPPEAPWIRPPMRSLTWINRFLQALRESGFSEEATVRAYRAYSSFLLGHLLLELAGADVDISDVGPESGSCGAHDDARGSDLSEYPFIEELEPKLRENHAGEEFERALDRTISYIAQLKDA</sequence>
<dbReference type="EMBL" id="JACHDR010000001">
    <property type="protein sequence ID" value="MBB5512271.1"/>
    <property type="molecule type" value="Genomic_DNA"/>
</dbReference>
<dbReference type="PANTHER" id="PTHR30055">
    <property type="entry name" value="HTH-TYPE TRANSCRIPTIONAL REGULATOR RUTR"/>
    <property type="match status" value="1"/>
</dbReference>
<evidence type="ECO:0000256" key="4">
    <source>
        <dbReference type="PROSITE-ProRule" id="PRU00335"/>
    </source>
</evidence>
<dbReference type="Gene3D" id="1.10.357.10">
    <property type="entry name" value="Tetracycline Repressor, domain 2"/>
    <property type="match status" value="1"/>
</dbReference>
<evidence type="ECO:0000259" key="6">
    <source>
        <dbReference type="PROSITE" id="PS50977"/>
    </source>
</evidence>
<protein>
    <submittedName>
        <fullName evidence="8">AcrR family transcriptional regulator</fullName>
    </submittedName>
</protein>
<dbReference type="EMBL" id="CP018135">
    <property type="protein sequence ID" value="APF40580.1"/>
    <property type="molecule type" value="Genomic_DNA"/>
</dbReference>
<keyword evidence="3" id="KW-0804">Transcription</keyword>
<dbReference type="SUPFAM" id="SSF46689">
    <property type="entry name" value="Homeodomain-like"/>
    <property type="match status" value="1"/>
</dbReference>
<evidence type="ECO:0000256" key="5">
    <source>
        <dbReference type="SAM" id="MobiDB-lite"/>
    </source>
</evidence>
<dbReference type="KEGG" id="nae:BHE16_05615"/>
<evidence type="ECO:0000256" key="2">
    <source>
        <dbReference type="ARBA" id="ARBA00023125"/>
    </source>
</evidence>
<dbReference type="PROSITE" id="PS50977">
    <property type="entry name" value="HTH_TETR_2"/>
    <property type="match status" value="1"/>
</dbReference>
<feature type="domain" description="HTH tetR-type" evidence="6">
    <location>
        <begin position="33"/>
        <end position="93"/>
    </location>
</feature>
<accession>A0A1L2ZN08</accession>
<dbReference type="Proteomes" id="UP000580797">
    <property type="component" value="Unassembled WGS sequence"/>
</dbReference>
<evidence type="ECO:0000313" key="9">
    <source>
        <dbReference type="Proteomes" id="UP000183530"/>
    </source>
</evidence>
<dbReference type="Gene3D" id="1.10.10.60">
    <property type="entry name" value="Homeodomain-like"/>
    <property type="match status" value="1"/>
</dbReference>
<dbReference type="STRING" id="556325.BHE16_05615"/>
<evidence type="ECO:0000256" key="1">
    <source>
        <dbReference type="ARBA" id="ARBA00023015"/>
    </source>
</evidence>
<dbReference type="Pfam" id="PF02909">
    <property type="entry name" value="TetR_C_1"/>
    <property type="match status" value="1"/>
</dbReference>
<keyword evidence="9" id="KW-1185">Reference proteome</keyword>
<evidence type="ECO:0000313" key="7">
    <source>
        <dbReference type="EMBL" id="APF40580.1"/>
    </source>
</evidence>
<feature type="DNA-binding region" description="H-T-H motif" evidence="4">
    <location>
        <begin position="56"/>
        <end position="75"/>
    </location>
</feature>
<dbReference type="InterPro" id="IPR050109">
    <property type="entry name" value="HTH-type_TetR-like_transc_reg"/>
</dbReference>
<dbReference type="RefSeq" id="WP_071894059.1">
    <property type="nucleotide sequence ID" value="NZ_BAAARH010000015.1"/>
</dbReference>